<feature type="compositionally biased region" description="Polar residues" evidence="1">
    <location>
        <begin position="834"/>
        <end position="856"/>
    </location>
</feature>
<feature type="compositionally biased region" description="Polar residues" evidence="1">
    <location>
        <begin position="31"/>
        <end position="55"/>
    </location>
</feature>
<reference evidence="3 4" key="1">
    <citation type="submission" date="2019-01" db="EMBL/GenBank/DDBJ databases">
        <title>Draft genome sequence of Psathyrella aberdarensis IHI B618.</title>
        <authorList>
            <person name="Buettner E."/>
            <person name="Kellner H."/>
        </authorList>
    </citation>
    <scope>NUCLEOTIDE SEQUENCE [LARGE SCALE GENOMIC DNA]</scope>
    <source>
        <strain evidence="3 4">IHI B618</strain>
    </source>
</reference>
<dbReference type="OrthoDB" id="5584477at2759"/>
<dbReference type="PANTHER" id="PTHR38248">
    <property type="entry name" value="FUNK1 6"/>
    <property type="match status" value="1"/>
</dbReference>
<dbReference type="SUPFAM" id="SSF56112">
    <property type="entry name" value="Protein kinase-like (PK-like)"/>
    <property type="match status" value="1"/>
</dbReference>
<dbReference type="EMBL" id="SDEE01000376">
    <property type="protein sequence ID" value="RXW17055.1"/>
    <property type="molecule type" value="Genomic_DNA"/>
</dbReference>
<feature type="domain" description="Fungal-type protein kinase" evidence="2">
    <location>
        <begin position="237"/>
        <end position="640"/>
    </location>
</feature>
<dbReference type="Proteomes" id="UP000290288">
    <property type="component" value="Unassembled WGS sequence"/>
</dbReference>
<keyword evidence="4" id="KW-1185">Reference proteome</keyword>
<dbReference type="PANTHER" id="PTHR38248:SF2">
    <property type="entry name" value="FUNK1 11"/>
    <property type="match status" value="1"/>
</dbReference>
<sequence>MMSDEESDIAEVQKTLVLTDEVAVDTPLKYSDSTPLPTTHDPSAHCTPSGQSSETPPSPLSCKGAILEFSEAQDSSTPMRFTTRVALETGVSRPIKSLLQEELNDSIKVSDDWAHSLYATVANSEEIEEYLQKSGKYNNSRWMLPCTPAKEEELYVPYCEIFNSILQRFGMGGRRRAIDTHTTQLNHRTDPISMKPTTHHSSPDISVQAYGPSFTAPSSGAQVGFPNMATHFDGKLDGQAKNNHLIQMGTYARQTFAHQPNRFFVRSLIITEHRAQLFHFDRSGAQYTELFDIHEHPHTFVRLVLGLCAVDEQLLGLDDSLHWTTGRGGKRTSGTLKTVDGDNQATEHDLILSEPPLHRSSIQGRGTVCWPVMERVSGRRLLVKDYWMSEGRIPEFELLKEVKCLKGVSQMVAYEEGRGQTKFFRGDIGSINSKKFHNRKAIRIILEVYGKSIDKFSSAEEFLGAFRDAIAAHGRLLSKKILHRDICNTNILCRKTPTARWRSLPPAATHAGPVCIATKGKTVAPAVASPLDSRWHSVAINRSQPSQTGRPRNHHWTGRSDFSDIIGPSPKKVGYRGILIDLDMAIKAGRLISEICKDFRTGNPIFYSTAILEGLSMDVKDRPAHDYLDDLEMFFWIFDYLMFTRKTNGEKAEIKEMQNTIISWCRVEEPAEAHSAKWTFITKTVRAEMVKKSLDESWHSISVDLFLKFKDYMRKLCIEKEKLTGSKMEPYLDGIVPNRFSPILKNVDKHYTYILGLFDEALEKAVEVARAPRITAGPVLEKPQTLSFPPVPPLFMLQSQVARGSKRRTDDAESDLDESPTKPGKRLKFPAGQINGQVPSSQSQSAPNSLNQDRML</sequence>
<protein>
    <recommendedName>
        <fullName evidence="2">Fungal-type protein kinase domain-containing protein</fullName>
    </recommendedName>
</protein>
<gene>
    <name evidence="3" type="ORF">EST38_g8802</name>
</gene>
<name>A0A4Q2DEV3_9AGAR</name>
<proteinExistence type="predicted"/>
<dbReference type="AlphaFoldDB" id="A0A4Q2DEV3"/>
<evidence type="ECO:0000259" key="2">
    <source>
        <dbReference type="Pfam" id="PF17667"/>
    </source>
</evidence>
<feature type="region of interest" description="Disordered" evidence="1">
    <location>
        <begin position="28"/>
        <end position="60"/>
    </location>
</feature>
<dbReference type="InterPro" id="IPR040976">
    <property type="entry name" value="Pkinase_fungal"/>
</dbReference>
<dbReference type="Pfam" id="PF17667">
    <property type="entry name" value="Pkinase_fungal"/>
    <property type="match status" value="1"/>
</dbReference>
<evidence type="ECO:0000313" key="4">
    <source>
        <dbReference type="Proteomes" id="UP000290288"/>
    </source>
</evidence>
<evidence type="ECO:0000256" key="1">
    <source>
        <dbReference type="SAM" id="MobiDB-lite"/>
    </source>
</evidence>
<feature type="region of interest" description="Disordered" evidence="1">
    <location>
        <begin position="800"/>
        <end position="856"/>
    </location>
</feature>
<evidence type="ECO:0000313" key="3">
    <source>
        <dbReference type="EMBL" id="RXW17055.1"/>
    </source>
</evidence>
<organism evidence="3 4">
    <name type="scientific">Candolleomyces aberdarensis</name>
    <dbReference type="NCBI Taxonomy" id="2316362"/>
    <lineage>
        <taxon>Eukaryota</taxon>
        <taxon>Fungi</taxon>
        <taxon>Dikarya</taxon>
        <taxon>Basidiomycota</taxon>
        <taxon>Agaricomycotina</taxon>
        <taxon>Agaricomycetes</taxon>
        <taxon>Agaricomycetidae</taxon>
        <taxon>Agaricales</taxon>
        <taxon>Agaricineae</taxon>
        <taxon>Psathyrellaceae</taxon>
        <taxon>Candolleomyces</taxon>
    </lineage>
</organism>
<accession>A0A4Q2DEV3</accession>
<comment type="caution">
    <text evidence="3">The sequence shown here is derived from an EMBL/GenBank/DDBJ whole genome shotgun (WGS) entry which is preliminary data.</text>
</comment>
<dbReference type="InterPro" id="IPR011009">
    <property type="entry name" value="Kinase-like_dom_sf"/>
</dbReference>